<dbReference type="RefSeq" id="WP_101446511.1">
    <property type="nucleotide sequence ID" value="NZ_PJMU01000003.1"/>
</dbReference>
<dbReference type="InterPro" id="IPR040921">
    <property type="entry name" value="Peptidase_S66C"/>
</dbReference>
<organism evidence="9 10">
    <name type="scientific">Pontibacter ramchanderi</name>
    <dbReference type="NCBI Taxonomy" id="1179743"/>
    <lineage>
        <taxon>Bacteria</taxon>
        <taxon>Pseudomonadati</taxon>
        <taxon>Bacteroidota</taxon>
        <taxon>Cytophagia</taxon>
        <taxon>Cytophagales</taxon>
        <taxon>Hymenobacteraceae</taxon>
        <taxon>Pontibacter</taxon>
    </lineage>
</organism>
<evidence type="ECO:0000256" key="3">
    <source>
        <dbReference type="ARBA" id="ARBA00022670"/>
    </source>
</evidence>
<dbReference type="InterPro" id="IPR027478">
    <property type="entry name" value="LdcA_N"/>
</dbReference>
<dbReference type="InterPro" id="IPR027461">
    <property type="entry name" value="Carboxypeptidase_A_C_sf"/>
</dbReference>
<proteinExistence type="inferred from homology"/>
<dbReference type="GO" id="GO:0008236">
    <property type="term" value="F:serine-type peptidase activity"/>
    <property type="evidence" value="ECO:0007669"/>
    <property type="project" value="UniProtKB-KW"/>
</dbReference>
<dbReference type="EMBL" id="PJMU01000003">
    <property type="protein sequence ID" value="PKV63602.1"/>
    <property type="molecule type" value="Genomic_DNA"/>
</dbReference>
<protein>
    <submittedName>
        <fullName evidence="9">Muramoyltetrapeptide carboxypeptidase</fullName>
    </submittedName>
</protein>
<evidence type="ECO:0000313" key="9">
    <source>
        <dbReference type="EMBL" id="PKV63602.1"/>
    </source>
</evidence>
<evidence type="ECO:0000256" key="2">
    <source>
        <dbReference type="ARBA" id="ARBA00022645"/>
    </source>
</evidence>
<sequence>MITPLQPGDKIAIIATARLISREEIATAIDILQGWGLEVEVGPTVGAQYGVFAGDDALRLQDLQQALDRPDIKAIICARGGYGTTRILDQVDFTHFRKHPKWIVGFSDITSLLCHIHSLGIESVHGIMPLLFPSGTEAALDSLRRVLFGEELSYSTAPHAFNRTGIAEGELIGGNLALLHNVSGTSSDFTTKGKILFLEDVDEYLYSIDRMMVHLDRAGKLKDLAGLIVGHFSDIKDNAIPFGKDAYEIIAEHSGKYNYPICYGFPTGHEPDNLALVCGRKARLEVDENGVRLRYVHSVRYGI</sequence>
<feature type="active site" description="Nucleophile" evidence="6">
    <location>
        <position position="107"/>
    </location>
</feature>
<dbReference type="AlphaFoldDB" id="A0A2N3UA38"/>
<gene>
    <name evidence="9" type="ORF">BD749_3446</name>
</gene>
<dbReference type="Proteomes" id="UP000233782">
    <property type="component" value="Unassembled WGS sequence"/>
</dbReference>
<evidence type="ECO:0000259" key="8">
    <source>
        <dbReference type="Pfam" id="PF17676"/>
    </source>
</evidence>
<keyword evidence="4" id="KW-0378">Hydrolase</keyword>
<dbReference type="GO" id="GO:0006508">
    <property type="term" value="P:proteolysis"/>
    <property type="evidence" value="ECO:0007669"/>
    <property type="project" value="UniProtKB-KW"/>
</dbReference>
<evidence type="ECO:0000256" key="5">
    <source>
        <dbReference type="ARBA" id="ARBA00022825"/>
    </source>
</evidence>
<reference evidence="9 10" key="1">
    <citation type="submission" date="2017-12" db="EMBL/GenBank/DDBJ databases">
        <title>Genomic Encyclopedia of Type Strains, Phase III (KMG-III): the genomes of soil and plant-associated and newly described type strains.</title>
        <authorList>
            <person name="Whitman W."/>
        </authorList>
    </citation>
    <scope>NUCLEOTIDE SEQUENCE [LARGE SCALE GENOMIC DNA]</scope>
    <source>
        <strain evidence="9 10">LP43</strain>
    </source>
</reference>
<comment type="similarity">
    <text evidence="1">Belongs to the peptidase S66 family.</text>
</comment>
<dbReference type="PANTHER" id="PTHR30237">
    <property type="entry name" value="MURAMOYLTETRAPEPTIDE CARBOXYPEPTIDASE"/>
    <property type="match status" value="1"/>
</dbReference>
<dbReference type="PANTHER" id="PTHR30237:SF2">
    <property type="entry name" value="MUREIN TETRAPEPTIDE CARBOXYPEPTIDASE"/>
    <property type="match status" value="1"/>
</dbReference>
<dbReference type="GO" id="GO:0004180">
    <property type="term" value="F:carboxypeptidase activity"/>
    <property type="evidence" value="ECO:0007669"/>
    <property type="project" value="UniProtKB-KW"/>
</dbReference>
<comment type="caution">
    <text evidence="9">The sequence shown here is derived from an EMBL/GenBank/DDBJ whole genome shotgun (WGS) entry which is preliminary data.</text>
</comment>
<feature type="domain" description="LD-carboxypeptidase C-terminal" evidence="8">
    <location>
        <begin position="168"/>
        <end position="284"/>
    </location>
</feature>
<dbReference type="Gene3D" id="3.50.30.60">
    <property type="entry name" value="LD-carboxypeptidase A C-terminal domain-like"/>
    <property type="match status" value="1"/>
</dbReference>
<keyword evidence="2 9" id="KW-0121">Carboxypeptidase</keyword>
<dbReference type="SUPFAM" id="SSF52317">
    <property type="entry name" value="Class I glutamine amidotransferase-like"/>
    <property type="match status" value="1"/>
</dbReference>
<dbReference type="SUPFAM" id="SSF141986">
    <property type="entry name" value="LD-carboxypeptidase A C-terminal domain-like"/>
    <property type="match status" value="1"/>
</dbReference>
<feature type="active site" description="Charge relay system" evidence="6">
    <location>
        <position position="199"/>
    </location>
</feature>
<evidence type="ECO:0000256" key="4">
    <source>
        <dbReference type="ARBA" id="ARBA00022801"/>
    </source>
</evidence>
<dbReference type="Gene3D" id="3.40.50.10740">
    <property type="entry name" value="Class I glutamine amidotransferase-like"/>
    <property type="match status" value="1"/>
</dbReference>
<dbReference type="CDD" id="cd07025">
    <property type="entry name" value="Peptidase_S66"/>
    <property type="match status" value="1"/>
</dbReference>
<evidence type="ECO:0000313" key="10">
    <source>
        <dbReference type="Proteomes" id="UP000233782"/>
    </source>
</evidence>
<dbReference type="InterPro" id="IPR029062">
    <property type="entry name" value="Class_I_gatase-like"/>
</dbReference>
<name>A0A2N3UA38_9BACT</name>
<keyword evidence="3" id="KW-0645">Protease</keyword>
<dbReference type="Pfam" id="PF02016">
    <property type="entry name" value="Peptidase_S66"/>
    <property type="match status" value="1"/>
</dbReference>
<evidence type="ECO:0000256" key="1">
    <source>
        <dbReference type="ARBA" id="ARBA00010233"/>
    </source>
</evidence>
<evidence type="ECO:0000256" key="6">
    <source>
        <dbReference type="PIRSR" id="PIRSR028757-1"/>
    </source>
</evidence>
<feature type="active site" description="Charge relay system" evidence="6">
    <location>
        <position position="269"/>
    </location>
</feature>
<keyword evidence="5" id="KW-0720">Serine protease</keyword>
<dbReference type="Pfam" id="PF17676">
    <property type="entry name" value="Peptidase_S66C"/>
    <property type="match status" value="1"/>
</dbReference>
<keyword evidence="10" id="KW-1185">Reference proteome</keyword>
<dbReference type="InterPro" id="IPR040449">
    <property type="entry name" value="Peptidase_S66_N"/>
</dbReference>
<dbReference type="OrthoDB" id="9807329at2"/>
<evidence type="ECO:0000259" key="7">
    <source>
        <dbReference type="Pfam" id="PF02016"/>
    </source>
</evidence>
<dbReference type="InterPro" id="IPR003507">
    <property type="entry name" value="S66_fam"/>
</dbReference>
<dbReference type="PIRSF" id="PIRSF028757">
    <property type="entry name" value="LD-carboxypeptidase"/>
    <property type="match status" value="1"/>
</dbReference>
<feature type="domain" description="LD-carboxypeptidase N-terminal" evidence="7">
    <location>
        <begin position="11"/>
        <end position="126"/>
    </location>
</feature>
<accession>A0A2N3UA38</accession>